<keyword evidence="10" id="KW-1133">Transmembrane helix</keyword>
<feature type="compositionally biased region" description="Polar residues" evidence="9">
    <location>
        <begin position="1012"/>
        <end position="1021"/>
    </location>
</feature>
<dbReference type="SMART" id="SM00304">
    <property type="entry name" value="HAMP"/>
    <property type="match status" value="2"/>
</dbReference>
<dbReference type="Gene3D" id="3.30.565.10">
    <property type="entry name" value="Histidine kinase-like ATPase, C-terminal domain"/>
    <property type="match status" value="1"/>
</dbReference>
<evidence type="ECO:0000256" key="2">
    <source>
        <dbReference type="ARBA" id="ARBA00004370"/>
    </source>
</evidence>
<keyword evidence="4 7" id="KW-0597">Phosphoprotein</keyword>
<dbReference type="InterPro" id="IPR003660">
    <property type="entry name" value="HAMP_dom"/>
</dbReference>
<feature type="transmembrane region" description="Helical" evidence="10">
    <location>
        <begin position="333"/>
        <end position="354"/>
    </location>
</feature>
<dbReference type="CDD" id="cd16922">
    <property type="entry name" value="HATPase_EvgS-ArcB-TorS-like"/>
    <property type="match status" value="1"/>
</dbReference>
<protein>
    <recommendedName>
        <fullName evidence="3">histidine kinase</fullName>
        <ecNumber evidence="3">2.7.13.3</ecNumber>
    </recommendedName>
</protein>
<keyword evidence="5" id="KW-0808">Transferase</keyword>
<keyword evidence="10" id="KW-0812">Transmembrane</keyword>
<dbReference type="SUPFAM" id="SSF158472">
    <property type="entry name" value="HAMP domain-like"/>
    <property type="match status" value="1"/>
</dbReference>
<dbReference type="CDD" id="cd06225">
    <property type="entry name" value="HAMP"/>
    <property type="match status" value="1"/>
</dbReference>
<dbReference type="InterPro" id="IPR029016">
    <property type="entry name" value="GAF-like_dom_sf"/>
</dbReference>
<feature type="domain" description="HAMP" evidence="13">
    <location>
        <begin position="354"/>
        <end position="406"/>
    </location>
</feature>
<dbReference type="FunFam" id="3.30.565.10:FF:000010">
    <property type="entry name" value="Sensor histidine kinase RcsC"/>
    <property type="match status" value="1"/>
</dbReference>
<evidence type="ECO:0000259" key="11">
    <source>
        <dbReference type="PROSITE" id="PS50109"/>
    </source>
</evidence>
<proteinExistence type="predicted"/>
<evidence type="ECO:0000256" key="6">
    <source>
        <dbReference type="ARBA" id="ARBA00022777"/>
    </source>
</evidence>
<dbReference type="InterPro" id="IPR004358">
    <property type="entry name" value="Sig_transdc_His_kin-like_C"/>
</dbReference>
<organism evidence="14">
    <name type="scientific">Candidatus Moduliflexus flocculans</name>
    <dbReference type="NCBI Taxonomy" id="1499966"/>
    <lineage>
        <taxon>Bacteria</taxon>
        <taxon>Candidatus Moduliflexota</taxon>
        <taxon>Candidatus Moduliflexia</taxon>
        <taxon>Candidatus Moduliflexales</taxon>
        <taxon>Candidatus Moduliflexaceae</taxon>
    </lineage>
</organism>
<keyword evidence="8" id="KW-0175">Coiled coil</keyword>
<keyword evidence="10" id="KW-0472">Membrane</keyword>
<evidence type="ECO:0000259" key="12">
    <source>
        <dbReference type="PROSITE" id="PS50110"/>
    </source>
</evidence>
<dbReference type="InterPro" id="IPR003661">
    <property type="entry name" value="HisK_dim/P_dom"/>
</dbReference>
<evidence type="ECO:0000259" key="13">
    <source>
        <dbReference type="PROSITE" id="PS50885"/>
    </source>
</evidence>
<dbReference type="InterPro" id="IPR003018">
    <property type="entry name" value="GAF"/>
</dbReference>
<evidence type="ECO:0000256" key="8">
    <source>
        <dbReference type="SAM" id="Coils"/>
    </source>
</evidence>
<dbReference type="Proteomes" id="UP000030700">
    <property type="component" value="Unassembled WGS sequence"/>
</dbReference>
<dbReference type="SMART" id="SM00388">
    <property type="entry name" value="HisKA"/>
    <property type="match status" value="1"/>
</dbReference>
<dbReference type="SMART" id="SM00448">
    <property type="entry name" value="REC"/>
    <property type="match status" value="1"/>
</dbReference>
<evidence type="ECO:0000256" key="9">
    <source>
        <dbReference type="SAM" id="MobiDB-lite"/>
    </source>
</evidence>
<dbReference type="Gene3D" id="3.40.50.2300">
    <property type="match status" value="1"/>
</dbReference>
<dbReference type="SUPFAM" id="SSF55874">
    <property type="entry name" value="ATPase domain of HSP90 chaperone/DNA topoisomerase II/histidine kinase"/>
    <property type="match status" value="1"/>
</dbReference>
<reference evidence="14" key="1">
    <citation type="journal article" date="2015" name="PeerJ">
        <title>First genomic representation of candidate bacterial phylum KSB3 points to enhanced environmental sensing as a trigger of wastewater bulking.</title>
        <authorList>
            <person name="Sekiguchi Y."/>
            <person name="Ohashi A."/>
            <person name="Parks D.H."/>
            <person name="Yamauchi T."/>
            <person name="Tyson G.W."/>
            <person name="Hugenholtz P."/>
        </authorList>
    </citation>
    <scope>NUCLEOTIDE SEQUENCE [LARGE SCALE GENOMIC DNA]</scope>
</reference>
<dbReference type="GO" id="GO:0009927">
    <property type="term" value="F:histidine phosphotransfer kinase activity"/>
    <property type="evidence" value="ECO:0007669"/>
    <property type="project" value="TreeGrafter"/>
</dbReference>
<feature type="domain" description="Histidine kinase" evidence="11">
    <location>
        <begin position="768"/>
        <end position="1000"/>
    </location>
</feature>
<feature type="coiled-coil region" evidence="8">
    <location>
        <begin position="668"/>
        <end position="758"/>
    </location>
</feature>
<dbReference type="InterPro" id="IPR005467">
    <property type="entry name" value="His_kinase_dom"/>
</dbReference>
<feature type="compositionally biased region" description="Basic and acidic residues" evidence="9">
    <location>
        <begin position="1022"/>
        <end position="1033"/>
    </location>
</feature>
<gene>
    <name evidence="14" type="ORF">U14_03109</name>
</gene>
<dbReference type="SMART" id="SM00387">
    <property type="entry name" value="HATPase_c"/>
    <property type="match status" value="1"/>
</dbReference>
<dbReference type="InterPro" id="IPR036097">
    <property type="entry name" value="HisK_dim/P_sf"/>
</dbReference>
<keyword evidence="15" id="KW-1185">Reference proteome</keyword>
<dbReference type="InterPro" id="IPR011006">
    <property type="entry name" value="CheY-like_superfamily"/>
</dbReference>
<dbReference type="Gene3D" id="1.10.287.130">
    <property type="match status" value="1"/>
</dbReference>
<feature type="modified residue" description="4-aspartylphosphate" evidence="7">
    <location>
        <position position="1091"/>
    </location>
</feature>
<keyword evidence="6 14" id="KW-0418">Kinase</keyword>
<dbReference type="InterPro" id="IPR001789">
    <property type="entry name" value="Sig_transdc_resp-reg_receiver"/>
</dbReference>
<dbReference type="SMART" id="SM00065">
    <property type="entry name" value="GAF"/>
    <property type="match status" value="1"/>
</dbReference>
<comment type="catalytic activity">
    <reaction evidence="1">
        <text>ATP + protein L-histidine = ADP + protein N-phospho-L-histidine.</text>
        <dbReference type="EC" id="2.7.13.3"/>
    </reaction>
</comment>
<feature type="domain" description="Response regulatory" evidence="12">
    <location>
        <begin position="1041"/>
        <end position="1158"/>
    </location>
</feature>
<dbReference type="GO" id="GO:0005886">
    <property type="term" value="C:plasma membrane"/>
    <property type="evidence" value="ECO:0007669"/>
    <property type="project" value="TreeGrafter"/>
</dbReference>
<dbReference type="Pfam" id="PF00672">
    <property type="entry name" value="HAMP"/>
    <property type="match status" value="1"/>
</dbReference>
<dbReference type="Pfam" id="PF02518">
    <property type="entry name" value="HATPase_c"/>
    <property type="match status" value="1"/>
</dbReference>
<dbReference type="AlphaFoldDB" id="A0A081BN97"/>
<evidence type="ECO:0000256" key="10">
    <source>
        <dbReference type="SAM" id="Phobius"/>
    </source>
</evidence>
<dbReference type="Pfam" id="PF00072">
    <property type="entry name" value="Response_reg"/>
    <property type="match status" value="1"/>
</dbReference>
<dbReference type="PANTHER" id="PTHR43047">
    <property type="entry name" value="TWO-COMPONENT HISTIDINE PROTEIN KINASE"/>
    <property type="match status" value="1"/>
</dbReference>
<dbReference type="HOGENOM" id="CLU_000445_127_2_0"/>
<feature type="coiled-coil region" evidence="8">
    <location>
        <begin position="483"/>
        <end position="510"/>
    </location>
</feature>
<feature type="region of interest" description="Disordered" evidence="9">
    <location>
        <begin position="1012"/>
        <end position="1033"/>
    </location>
</feature>
<dbReference type="Gene3D" id="6.10.340.10">
    <property type="match status" value="1"/>
</dbReference>
<dbReference type="PRINTS" id="PR00344">
    <property type="entry name" value="BCTRLSENSOR"/>
</dbReference>
<dbReference type="STRING" id="1499966.U14_03109"/>
<dbReference type="CDD" id="cd17546">
    <property type="entry name" value="REC_hyHK_CKI1_RcsC-like"/>
    <property type="match status" value="1"/>
</dbReference>
<dbReference type="InterPro" id="IPR003594">
    <property type="entry name" value="HATPase_dom"/>
</dbReference>
<dbReference type="EMBL" id="DF820457">
    <property type="protein sequence ID" value="GAK51863.1"/>
    <property type="molecule type" value="Genomic_DNA"/>
</dbReference>
<dbReference type="Pfam" id="PF00512">
    <property type="entry name" value="HisKA"/>
    <property type="match status" value="1"/>
</dbReference>
<dbReference type="SUPFAM" id="SSF47384">
    <property type="entry name" value="Homodimeric domain of signal transducing histidine kinase"/>
    <property type="match status" value="1"/>
</dbReference>
<evidence type="ECO:0000256" key="5">
    <source>
        <dbReference type="ARBA" id="ARBA00022679"/>
    </source>
</evidence>
<dbReference type="SUPFAM" id="SSF55781">
    <property type="entry name" value="GAF domain-like"/>
    <property type="match status" value="1"/>
</dbReference>
<evidence type="ECO:0000256" key="3">
    <source>
        <dbReference type="ARBA" id="ARBA00012438"/>
    </source>
</evidence>
<dbReference type="PROSITE" id="PS50885">
    <property type="entry name" value="HAMP"/>
    <property type="match status" value="1"/>
</dbReference>
<dbReference type="PANTHER" id="PTHR43047:SF72">
    <property type="entry name" value="OSMOSENSING HISTIDINE PROTEIN KINASE SLN1"/>
    <property type="match status" value="1"/>
</dbReference>
<evidence type="ECO:0000256" key="1">
    <source>
        <dbReference type="ARBA" id="ARBA00000085"/>
    </source>
</evidence>
<evidence type="ECO:0000256" key="7">
    <source>
        <dbReference type="PROSITE-ProRule" id="PRU00169"/>
    </source>
</evidence>
<dbReference type="Gene3D" id="3.30.450.40">
    <property type="match status" value="1"/>
</dbReference>
<dbReference type="EC" id="2.7.13.3" evidence="3"/>
<name>A0A081BN97_9BACT</name>
<dbReference type="SUPFAM" id="SSF52172">
    <property type="entry name" value="CheY-like"/>
    <property type="match status" value="1"/>
</dbReference>
<dbReference type="GO" id="GO:0000155">
    <property type="term" value="F:phosphorelay sensor kinase activity"/>
    <property type="evidence" value="ECO:0007669"/>
    <property type="project" value="InterPro"/>
</dbReference>
<accession>A0A081BN97</accession>
<evidence type="ECO:0000256" key="4">
    <source>
        <dbReference type="ARBA" id="ARBA00022553"/>
    </source>
</evidence>
<dbReference type="InterPro" id="IPR036890">
    <property type="entry name" value="HATPase_C_sf"/>
</dbReference>
<comment type="subcellular location">
    <subcellularLocation>
        <location evidence="2">Membrane</location>
    </subcellularLocation>
</comment>
<evidence type="ECO:0000313" key="14">
    <source>
        <dbReference type="EMBL" id="GAK51863.1"/>
    </source>
</evidence>
<dbReference type="CDD" id="cd00082">
    <property type="entry name" value="HisKA"/>
    <property type="match status" value="1"/>
</dbReference>
<dbReference type="Pfam" id="PF13185">
    <property type="entry name" value="GAF_2"/>
    <property type="match status" value="1"/>
</dbReference>
<dbReference type="PROSITE" id="PS50110">
    <property type="entry name" value="RESPONSE_REGULATORY"/>
    <property type="match status" value="1"/>
</dbReference>
<sequence length="1162" mass="129642">MKSIQSKILLSFCLAALMSLLVLGFVVSWKLDKSISAQSEQLAADMAAQKYEALQAPLRMFETLIREDVRQVVNDLRQDAQLRTALETRQFVVMKAKLQLTARARDMDFLLLLNTKGQLEASFPLELNDLEIEQYVRSWELGKRAQQFFTKSATNEVTIWEAFSRHAPFALDLLQVPEHNIAGQGGLSIAAAGIVSNDFGEPIGICLAGKFLDHDNKILEMLRAIGGYASVIYLNAFPIAQAGFERKDAHDSDFTGLRLSSSFLSEMYQTGAKQNLAVSLDGQRYLMACMPLRSLTAKNIGIFCSGLPESQISSLQQAIFDSSTQTKLNIQSWLVWIGLASLCLFTLLAVIVAARIARPLRQLSEIAATLATGDVLQEIHIVSQDEIGRLADAFRELIAYIKHLAMVSQQLATGDIQVSLAPKSEHDMLNHSFAATIQYVQEVATVAEQIANKDLQVEVIPKSNRDILNQSLARMVKTLQSMMTENAHALEIAEQQKHEAEQQRALVEYQNWLRTGQAELGEAMRGEQDVEGLSTQIITYVARYLDARAGLFFVMEGEYWLRFTGSYAYTPGKEDRKVLRIGEGLIGKVALEKKSMMVSDVPERYLRLGSGSGEAAPLQILVMPFLYGDTVKGVVELGLAQELTPRQQEFLSLIQEPIAIAIHSAQSRQKLQDLLGEMRRQAEELQAQRATLQRANQELESHARALQASQEELRQTNSELAAQKKALEQREQSLQIKNRELEDARKLIEEKARDLELVSRYKSEFLANMSHELRTPLNSLLILAKFLAENKEGNLTDVQLKSAQTVYASGYDLLILINDILDLSKIESGKMIVHIEMMRLSGLSQHIMQHFQFVAAEKGLTLQTILDDGLPEFIETDRRRVEQIVKNLLSNALKFTAAGGIQVRFRRPATDELLPDSGLDPSRSVAIAVTDTGIGIPEEKQRLIFEAFRQADETISREYGGTGLGLSISRNFAILLGGEIRVQSVVGVGSTFTLYLPERSTYQATADAVRNGSNANISNGADKQKERRSQRENEAVLPGKTVLVVDDKPQNVFALRHMLEAQNMNVLAGDSGKAALELLDTHPEIDLVLMDIMMPEMDGYETMRRIRMEKRFDTLPIIALTAKAMDGDRQACLDAGANDYLSKPVEVDRLLSLLRLWLYQPE</sequence>
<evidence type="ECO:0000313" key="15">
    <source>
        <dbReference type="Proteomes" id="UP000030700"/>
    </source>
</evidence>
<dbReference type="PROSITE" id="PS50109">
    <property type="entry name" value="HIS_KIN"/>
    <property type="match status" value="1"/>
</dbReference>